<dbReference type="SMART" id="SM00986">
    <property type="entry name" value="UDG"/>
    <property type="match status" value="1"/>
</dbReference>
<proteinExistence type="predicted"/>
<dbReference type="OrthoDB" id="9789139at2"/>
<sequence length="198" mass="22494">MSDDLQSLIEDMRQCRLCEAEMERAPNPIFQLSDSARILVAGQAPGNLADTTGTPFNDPSGDRLRDWMGVSREEFYDRSKLAILPMGLCFPGYDAKGGDIPPMKRCADVWRQQVLDLLPRIEVVLLVGGYAQRWHLGRRVEKTLTATVANWKSYTSDRMFTLPHPSWRNTAWLKRNPWFEADVLPDLRRAIRSALSGS</sequence>
<dbReference type="Gene3D" id="3.40.470.10">
    <property type="entry name" value="Uracil-DNA glycosylase-like domain"/>
    <property type="match status" value="1"/>
</dbReference>
<dbReference type="SUPFAM" id="SSF52141">
    <property type="entry name" value="Uracil-DNA glycosylase-like"/>
    <property type="match status" value="1"/>
</dbReference>
<dbReference type="eggNOG" id="COG1573">
    <property type="taxonomic scope" value="Bacteria"/>
</dbReference>
<keyword evidence="3" id="KW-1185">Reference proteome</keyword>
<organism evidence="2 3">
    <name type="scientific">Hyphomonas adhaerens MHS-3</name>
    <dbReference type="NCBI Taxonomy" id="1280949"/>
    <lineage>
        <taxon>Bacteria</taxon>
        <taxon>Pseudomonadati</taxon>
        <taxon>Pseudomonadota</taxon>
        <taxon>Alphaproteobacteria</taxon>
        <taxon>Hyphomonadales</taxon>
        <taxon>Hyphomonadaceae</taxon>
        <taxon>Hyphomonas</taxon>
    </lineage>
</organism>
<comment type="caution">
    <text evidence="2">The sequence shown here is derived from an EMBL/GenBank/DDBJ whole genome shotgun (WGS) entry which is preliminary data.</text>
</comment>
<dbReference type="SMART" id="SM00987">
    <property type="entry name" value="UreE_C"/>
    <property type="match status" value="1"/>
</dbReference>
<dbReference type="CDD" id="cd10033">
    <property type="entry name" value="UDG_like"/>
    <property type="match status" value="1"/>
</dbReference>
<protein>
    <submittedName>
        <fullName evidence="2">Uracil-DNA glycosylase superfamily protein</fullName>
    </submittedName>
</protein>
<accession>A0A069E6X6</accession>
<dbReference type="AlphaFoldDB" id="A0A069E6X6"/>
<dbReference type="EMBL" id="ARYH01000002">
    <property type="protein sequence ID" value="KCZ83392.1"/>
    <property type="molecule type" value="Genomic_DNA"/>
</dbReference>
<dbReference type="InterPro" id="IPR036895">
    <property type="entry name" value="Uracil-DNA_glycosylase-like_sf"/>
</dbReference>
<dbReference type="PATRIC" id="fig|1280949.3.peg.2517"/>
<dbReference type="RefSeq" id="WP_035572278.1">
    <property type="nucleotide sequence ID" value="NZ_ARYH01000002.1"/>
</dbReference>
<dbReference type="InterPro" id="IPR005122">
    <property type="entry name" value="Uracil-DNA_glycosylase-like"/>
</dbReference>
<dbReference type="Proteomes" id="UP000027446">
    <property type="component" value="Unassembled WGS sequence"/>
</dbReference>
<name>A0A069E6X6_9PROT</name>
<dbReference type="InterPro" id="IPR047124">
    <property type="entry name" value="HI_0220.2"/>
</dbReference>
<dbReference type="Pfam" id="PF03167">
    <property type="entry name" value="UDG"/>
    <property type="match status" value="1"/>
</dbReference>
<feature type="domain" description="Uracil-DNA glycosylase-like" evidence="1">
    <location>
        <begin position="29"/>
        <end position="188"/>
    </location>
</feature>
<dbReference type="PANTHER" id="PTHR42160">
    <property type="entry name" value="URACIL-DNA GLYCOSYLASE SUPERFAMILY PROTEIN"/>
    <property type="match status" value="1"/>
</dbReference>
<dbReference type="PANTHER" id="PTHR42160:SF1">
    <property type="entry name" value="URACIL-DNA GLYCOSYLASE SUPERFAMILY PROTEIN"/>
    <property type="match status" value="1"/>
</dbReference>
<evidence type="ECO:0000313" key="3">
    <source>
        <dbReference type="Proteomes" id="UP000027446"/>
    </source>
</evidence>
<evidence type="ECO:0000313" key="2">
    <source>
        <dbReference type="EMBL" id="KCZ83392.1"/>
    </source>
</evidence>
<evidence type="ECO:0000259" key="1">
    <source>
        <dbReference type="SMART" id="SM00986"/>
    </source>
</evidence>
<reference evidence="2 3" key="1">
    <citation type="journal article" date="2014" name="Antonie Van Leeuwenhoek">
        <title>Hyphomonas beringensis sp. nov. and Hyphomonas chukchiensis sp. nov., isolated from surface seawater of the Bering Sea and Chukchi Sea.</title>
        <authorList>
            <person name="Li C."/>
            <person name="Lai Q."/>
            <person name="Li G."/>
            <person name="Dong C."/>
            <person name="Wang J."/>
            <person name="Liao Y."/>
            <person name="Shao Z."/>
        </authorList>
    </citation>
    <scope>NUCLEOTIDE SEQUENCE [LARGE SCALE GENOMIC DNA]</scope>
    <source>
        <strain evidence="2 3">MHS-3</strain>
    </source>
</reference>
<gene>
    <name evidence="2" type="ORF">HAD_12349</name>
</gene>
<dbReference type="STRING" id="1280949.HAD_12349"/>